<dbReference type="EMBL" id="JAEUBF010000782">
    <property type="protein sequence ID" value="KAH3675038.1"/>
    <property type="molecule type" value="Genomic_DNA"/>
</dbReference>
<evidence type="ECO:0000313" key="2">
    <source>
        <dbReference type="Proteomes" id="UP000769528"/>
    </source>
</evidence>
<reference evidence="1" key="1">
    <citation type="journal article" date="2021" name="Open Biol.">
        <title>Shared evolutionary footprints suggest mitochondrial oxidative damage underlies multiple complex I losses in fungi.</title>
        <authorList>
            <person name="Schikora-Tamarit M.A."/>
            <person name="Marcet-Houben M."/>
            <person name="Nosek J."/>
            <person name="Gabaldon T."/>
        </authorList>
    </citation>
    <scope>NUCLEOTIDE SEQUENCE</scope>
    <source>
        <strain evidence="1">CBS6341</strain>
    </source>
</reference>
<gene>
    <name evidence="1" type="ORF">WICMUC_002870</name>
</gene>
<dbReference type="OrthoDB" id="5563539at2759"/>
<dbReference type="GO" id="GO:0042149">
    <property type="term" value="P:cellular response to glucose starvation"/>
    <property type="evidence" value="ECO:0007669"/>
    <property type="project" value="TreeGrafter"/>
</dbReference>
<sequence>MNSFDDQYAFINKHQQTSNVNEKFSGIDYFQFEFTELEIHNCWKLVASTNRLKLNTYHIPESTNIDRLENISWRKWGKLRSKLKEIDPKTLNWYKECDITWLYGPLVTSNKNIFDDTAPEQLSSSSIQIALSAAQSINTPKSRNESTNTNMSSLDTYSSNIGDSLDPYSSSSSSSLFDSESAYDTDSDIDEYDAEVKSILKDTNGKFHISEKKKKIHKSVSFAAMVQIRQF</sequence>
<reference evidence="1" key="2">
    <citation type="submission" date="2021-01" db="EMBL/GenBank/DDBJ databases">
        <authorList>
            <person name="Schikora-Tamarit M.A."/>
        </authorList>
    </citation>
    <scope>NUCLEOTIDE SEQUENCE</scope>
    <source>
        <strain evidence="1">CBS6341</strain>
    </source>
</reference>
<proteinExistence type="predicted"/>
<dbReference type="InterPro" id="IPR052292">
    <property type="entry name" value="Glucose_repression_reg"/>
</dbReference>
<keyword evidence="2" id="KW-1185">Reference proteome</keyword>
<evidence type="ECO:0000313" key="1">
    <source>
        <dbReference type="EMBL" id="KAH3675038.1"/>
    </source>
</evidence>
<protein>
    <recommendedName>
        <fullName evidence="3">Nitrogen regulatory protein areA GATA-like domain-containing protein</fullName>
    </recommendedName>
</protein>
<organism evidence="1 2">
    <name type="scientific">Wickerhamomyces mucosus</name>
    <dbReference type="NCBI Taxonomy" id="1378264"/>
    <lineage>
        <taxon>Eukaryota</taxon>
        <taxon>Fungi</taxon>
        <taxon>Dikarya</taxon>
        <taxon>Ascomycota</taxon>
        <taxon>Saccharomycotina</taxon>
        <taxon>Saccharomycetes</taxon>
        <taxon>Phaffomycetales</taxon>
        <taxon>Wickerhamomycetaceae</taxon>
        <taxon>Wickerhamomyces</taxon>
    </lineage>
</organism>
<dbReference type="GO" id="GO:0007039">
    <property type="term" value="P:protein catabolic process in the vacuole"/>
    <property type="evidence" value="ECO:0007669"/>
    <property type="project" value="TreeGrafter"/>
</dbReference>
<dbReference type="GO" id="GO:0005773">
    <property type="term" value="C:vacuole"/>
    <property type="evidence" value="ECO:0007669"/>
    <property type="project" value="GOC"/>
</dbReference>
<evidence type="ECO:0008006" key="3">
    <source>
        <dbReference type="Google" id="ProtNLM"/>
    </source>
</evidence>
<dbReference type="Proteomes" id="UP000769528">
    <property type="component" value="Unassembled WGS sequence"/>
</dbReference>
<dbReference type="PANTHER" id="PTHR28051">
    <property type="entry name" value="PROTEIN MTL1-RELATED"/>
    <property type="match status" value="1"/>
</dbReference>
<name>A0A9P8PMU6_9ASCO</name>
<dbReference type="PANTHER" id="PTHR28051:SF1">
    <property type="entry name" value="PROTEIN MTL1-RELATED"/>
    <property type="match status" value="1"/>
</dbReference>
<comment type="caution">
    <text evidence="1">The sequence shown here is derived from an EMBL/GenBank/DDBJ whole genome shotgun (WGS) entry which is preliminary data.</text>
</comment>
<accession>A0A9P8PMU6</accession>
<dbReference type="AlphaFoldDB" id="A0A9P8PMU6"/>